<feature type="transmembrane region" description="Helical" evidence="7">
    <location>
        <begin position="376"/>
        <end position="394"/>
    </location>
</feature>
<feature type="transmembrane region" description="Helical" evidence="7">
    <location>
        <begin position="249"/>
        <end position="269"/>
    </location>
</feature>
<gene>
    <name evidence="8" type="ORF">FHR38_003629</name>
</gene>
<dbReference type="RefSeq" id="WP_184535741.1">
    <property type="nucleotide sequence ID" value="NZ_JACHJW010000001.1"/>
</dbReference>
<dbReference type="CDD" id="cd06580">
    <property type="entry name" value="TM_PBP1_transp_TpRbsC_like"/>
    <property type="match status" value="1"/>
</dbReference>
<evidence type="ECO:0000313" key="8">
    <source>
        <dbReference type="EMBL" id="MBB4959896.1"/>
    </source>
</evidence>
<feature type="transmembrane region" description="Helical" evidence="7">
    <location>
        <begin position="401"/>
        <end position="418"/>
    </location>
</feature>
<dbReference type="Pfam" id="PF02653">
    <property type="entry name" value="BPD_transp_2"/>
    <property type="match status" value="1"/>
</dbReference>
<evidence type="ECO:0000313" key="9">
    <source>
        <dbReference type="Proteomes" id="UP000578819"/>
    </source>
</evidence>
<protein>
    <submittedName>
        <fullName evidence="8">Simple sugar transport system permease protein</fullName>
    </submittedName>
</protein>
<feature type="compositionally biased region" description="Basic and acidic residues" evidence="6">
    <location>
        <begin position="12"/>
        <end position="26"/>
    </location>
</feature>
<evidence type="ECO:0000256" key="6">
    <source>
        <dbReference type="SAM" id="MobiDB-lite"/>
    </source>
</evidence>
<organism evidence="8 9">
    <name type="scientific">Micromonospora polyrhachis</name>
    <dbReference type="NCBI Taxonomy" id="1282883"/>
    <lineage>
        <taxon>Bacteria</taxon>
        <taxon>Bacillati</taxon>
        <taxon>Actinomycetota</taxon>
        <taxon>Actinomycetes</taxon>
        <taxon>Micromonosporales</taxon>
        <taxon>Micromonosporaceae</taxon>
        <taxon>Micromonospora</taxon>
    </lineage>
</organism>
<dbReference type="PANTHER" id="PTHR47089">
    <property type="entry name" value="ABC TRANSPORTER, PERMEASE PROTEIN"/>
    <property type="match status" value="1"/>
</dbReference>
<feature type="transmembrane region" description="Helical" evidence="7">
    <location>
        <begin position="167"/>
        <end position="185"/>
    </location>
</feature>
<feature type="transmembrane region" description="Helical" evidence="7">
    <location>
        <begin position="350"/>
        <end position="370"/>
    </location>
</feature>
<dbReference type="GO" id="GO:0005886">
    <property type="term" value="C:plasma membrane"/>
    <property type="evidence" value="ECO:0007669"/>
    <property type="project" value="UniProtKB-SubCell"/>
</dbReference>
<keyword evidence="4 7" id="KW-1133">Transmembrane helix</keyword>
<evidence type="ECO:0000256" key="4">
    <source>
        <dbReference type="ARBA" id="ARBA00022989"/>
    </source>
</evidence>
<dbReference type="GO" id="GO:0022857">
    <property type="term" value="F:transmembrane transporter activity"/>
    <property type="evidence" value="ECO:0007669"/>
    <property type="project" value="InterPro"/>
</dbReference>
<evidence type="ECO:0000256" key="1">
    <source>
        <dbReference type="ARBA" id="ARBA00004651"/>
    </source>
</evidence>
<dbReference type="InterPro" id="IPR001851">
    <property type="entry name" value="ABC_transp_permease"/>
</dbReference>
<evidence type="ECO:0000256" key="3">
    <source>
        <dbReference type="ARBA" id="ARBA00022692"/>
    </source>
</evidence>
<sequence length="470" mass="48833">MSKVNPEADSPSPDKDPATESVRADQEVAGAEAAVAKRDQEPVAKRDQSTTGAAPDQKPAEPQGGSSFGQHFLQSLWAANTVTVTALALLLAIVIGAVLIIISDPDVLATYGYITARPSDAINSSWAVVSDAYANLFKGAVFDPEAISGWLNGTNDWKPVFAPISETLTYTTPLVFTGLSVALAFRGGLFNIGAQGQAILGVVLAALAGFLLPLPPVVHLIVALVAGAVGGAIWGFIPGFLKARTGAHEVINTIMLNYVGVYFLAWIILQNGVKEPTRTDAISRSVDSSAQLPRLLGDDLRVHSGILLAVLATWLVAWLLNRSTFGFELRAVGANPDAARTAGISVAKTYMVLMAIAGGLAGLGGANMVLGSTASALTPLVAAEIGFNGILVALLGRVKPWGVALAALLFGALQAGGNRMQSYAGVSLELVTVLQALIVIFIAAPALVKAIFRLRAARAARLQTSLAKGW</sequence>
<accession>A0A7W7WQ37</accession>
<evidence type="ECO:0000256" key="5">
    <source>
        <dbReference type="ARBA" id="ARBA00023136"/>
    </source>
</evidence>
<keyword evidence="8" id="KW-0762">Sugar transport</keyword>
<evidence type="ECO:0000256" key="2">
    <source>
        <dbReference type="ARBA" id="ARBA00022475"/>
    </source>
</evidence>
<keyword evidence="8" id="KW-0813">Transport</keyword>
<evidence type="ECO:0000256" key="7">
    <source>
        <dbReference type="SAM" id="Phobius"/>
    </source>
</evidence>
<dbReference type="Proteomes" id="UP000578819">
    <property type="component" value="Unassembled WGS sequence"/>
</dbReference>
<keyword evidence="3 7" id="KW-0812">Transmembrane</keyword>
<dbReference type="AlphaFoldDB" id="A0A7W7WQ37"/>
<feature type="transmembrane region" description="Helical" evidence="7">
    <location>
        <begin position="217"/>
        <end position="237"/>
    </location>
</feature>
<keyword evidence="9" id="KW-1185">Reference proteome</keyword>
<dbReference type="PANTHER" id="PTHR47089:SF1">
    <property type="entry name" value="GUANOSINE ABC TRANSPORTER PERMEASE PROTEIN NUPP"/>
    <property type="match status" value="1"/>
</dbReference>
<keyword evidence="5 7" id="KW-0472">Membrane</keyword>
<dbReference type="EMBL" id="JACHJW010000001">
    <property type="protein sequence ID" value="MBB4959896.1"/>
    <property type="molecule type" value="Genomic_DNA"/>
</dbReference>
<name>A0A7W7WQ37_9ACTN</name>
<feature type="transmembrane region" description="Helical" evidence="7">
    <location>
        <begin position="302"/>
        <end position="320"/>
    </location>
</feature>
<comment type="caution">
    <text evidence="8">The sequence shown here is derived from an EMBL/GenBank/DDBJ whole genome shotgun (WGS) entry which is preliminary data.</text>
</comment>
<feature type="region of interest" description="Disordered" evidence="6">
    <location>
        <begin position="1"/>
        <end position="65"/>
    </location>
</feature>
<feature type="transmembrane region" description="Helical" evidence="7">
    <location>
        <begin position="76"/>
        <end position="102"/>
    </location>
</feature>
<feature type="compositionally biased region" description="Basic and acidic residues" evidence="6">
    <location>
        <begin position="35"/>
        <end position="48"/>
    </location>
</feature>
<reference evidence="8 9" key="1">
    <citation type="submission" date="2020-08" db="EMBL/GenBank/DDBJ databases">
        <title>Sequencing the genomes of 1000 actinobacteria strains.</title>
        <authorList>
            <person name="Klenk H.-P."/>
        </authorList>
    </citation>
    <scope>NUCLEOTIDE SEQUENCE [LARGE SCALE GENOMIC DNA]</scope>
    <source>
        <strain evidence="8 9">DSM 45886</strain>
    </source>
</reference>
<proteinExistence type="predicted"/>
<comment type="subcellular location">
    <subcellularLocation>
        <location evidence="1">Cell membrane</location>
        <topology evidence="1">Multi-pass membrane protein</topology>
    </subcellularLocation>
</comment>
<keyword evidence="2" id="KW-1003">Cell membrane</keyword>
<feature type="transmembrane region" description="Helical" evidence="7">
    <location>
        <begin position="192"/>
        <end position="211"/>
    </location>
</feature>
<feature type="transmembrane region" description="Helical" evidence="7">
    <location>
        <begin position="430"/>
        <end position="452"/>
    </location>
</feature>